<dbReference type="PANTHER" id="PTHR31973:SF189">
    <property type="entry name" value="TRANSPOSASE, MUDR, PLANT, MULE TRANSPOSASE DOMAIN PROTEIN-RELATED"/>
    <property type="match status" value="1"/>
</dbReference>
<organism evidence="3 4">
    <name type="scientific">Tanacetum coccineum</name>
    <dbReference type="NCBI Taxonomy" id="301880"/>
    <lineage>
        <taxon>Eukaryota</taxon>
        <taxon>Viridiplantae</taxon>
        <taxon>Streptophyta</taxon>
        <taxon>Embryophyta</taxon>
        <taxon>Tracheophyta</taxon>
        <taxon>Spermatophyta</taxon>
        <taxon>Magnoliopsida</taxon>
        <taxon>eudicotyledons</taxon>
        <taxon>Gunneridae</taxon>
        <taxon>Pentapetalae</taxon>
        <taxon>asterids</taxon>
        <taxon>campanulids</taxon>
        <taxon>Asterales</taxon>
        <taxon>Asteraceae</taxon>
        <taxon>Asteroideae</taxon>
        <taxon>Anthemideae</taxon>
        <taxon>Anthemidinae</taxon>
        <taxon>Tanacetum</taxon>
    </lineage>
</organism>
<dbReference type="PANTHER" id="PTHR31973">
    <property type="entry name" value="POLYPROTEIN, PUTATIVE-RELATED"/>
    <property type="match status" value="1"/>
</dbReference>
<evidence type="ECO:0000259" key="2">
    <source>
        <dbReference type="Pfam" id="PF10551"/>
    </source>
</evidence>
<dbReference type="InterPro" id="IPR018289">
    <property type="entry name" value="MULE_transposase_dom"/>
</dbReference>
<feature type="region of interest" description="Disordered" evidence="1">
    <location>
        <begin position="406"/>
        <end position="472"/>
    </location>
</feature>
<reference evidence="3" key="2">
    <citation type="submission" date="2022-01" db="EMBL/GenBank/DDBJ databases">
        <authorList>
            <person name="Yamashiro T."/>
            <person name="Shiraishi A."/>
            <person name="Satake H."/>
            <person name="Nakayama K."/>
        </authorList>
    </citation>
    <scope>NUCLEOTIDE SEQUENCE</scope>
</reference>
<feature type="compositionally biased region" description="Low complexity" evidence="1">
    <location>
        <begin position="434"/>
        <end position="466"/>
    </location>
</feature>
<feature type="compositionally biased region" description="Low complexity" evidence="1">
    <location>
        <begin position="545"/>
        <end position="576"/>
    </location>
</feature>
<feature type="region of interest" description="Disordered" evidence="1">
    <location>
        <begin position="537"/>
        <end position="585"/>
    </location>
</feature>
<feature type="domain" description="MULE transposase" evidence="2">
    <location>
        <begin position="231"/>
        <end position="282"/>
    </location>
</feature>
<evidence type="ECO:0000313" key="3">
    <source>
        <dbReference type="EMBL" id="GJU03902.1"/>
    </source>
</evidence>
<protein>
    <submittedName>
        <fullName evidence="3">(R)-mandelonitrile lyase-like protein</fullName>
    </submittedName>
</protein>
<reference evidence="3" key="1">
    <citation type="journal article" date="2022" name="Int. J. Mol. Sci.">
        <title>Draft Genome of Tanacetum Coccineum: Genomic Comparison of Closely Related Tanacetum-Family Plants.</title>
        <authorList>
            <person name="Yamashiro T."/>
            <person name="Shiraishi A."/>
            <person name="Nakayama K."/>
            <person name="Satake H."/>
        </authorList>
    </citation>
    <scope>NUCLEOTIDE SEQUENCE</scope>
</reference>
<dbReference type="Proteomes" id="UP001151760">
    <property type="component" value="Unassembled WGS sequence"/>
</dbReference>
<sequence length="607" mass="66773">MASSSQSSNFVINFHRGGSFVRNPLTYDFEILVKVENVDLSSMDYDALGRLILSEFSSEVKSMFYLLPGKDLDSGLSSMFELNEADGSDSDLEDDLFDYFSEDNSDTTFVDHLYDGKEEVFEIRTQKAAPKPRQKPSKMFDITFLTRIYSALDMEEYVDTDVRPLAEDHDIVGDQFPIHDPSIKWKLIKPVLGSTCKLGVDNMPDGKNYFKTFYVCFTGVTQGWLQGCMRVIGLDGCFLKTICKGELLSVVGGDGNNQIYPIAWAVIDVENKENWSWFMKCLIDDLGIDVGACLTVISYHHKEWITDKACDVVKNGISECFNALIVEARRKPIIDMLEGIRLMIMERMRKMREKHVKGDHGIYPNIKKKFEIIKDFHMNWKVVPSGESKFEGYNLRSFPTKAVGEGYASGQTKSVSGGKTARGGSSVRGGKTARGGNASGSASGRGIKTRGGASSSASGSAQGYASREGSACGRGWGRGWSTLAQVFKKVNGRAVRQRGRGDGSKSSAYPHGIPVPAWPYDGIPDDLLGADEIPLTNTQPMADEPSPTVPASPSVSTSQNVPTAPNVPAPNVLAPNIPTPNVPTPIMRKESERIKQIKFNKPLSLRQ</sequence>
<comment type="caution">
    <text evidence="3">The sequence shown here is derived from an EMBL/GenBank/DDBJ whole genome shotgun (WGS) entry which is preliminary data.</text>
</comment>
<keyword evidence="4" id="KW-1185">Reference proteome</keyword>
<accession>A0ABQ5IWS0</accession>
<name>A0ABQ5IWS0_9ASTR</name>
<dbReference type="Pfam" id="PF10551">
    <property type="entry name" value="MULE"/>
    <property type="match status" value="1"/>
</dbReference>
<dbReference type="EMBL" id="BQNB010021197">
    <property type="protein sequence ID" value="GJU03902.1"/>
    <property type="molecule type" value="Genomic_DNA"/>
</dbReference>
<proteinExistence type="predicted"/>
<gene>
    <name evidence="3" type="ORF">Tco_1114240</name>
</gene>
<evidence type="ECO:0000256" key="1">
    <source>
        <dbReference type="SAM" id="MobiDB-lite"/>
    </source>
</evidence>
<evidence type="ECO:0000313" key="4">
    <source>
        <dbReference type="Proteomes" id="UP001151760"/>
    </source>
</evidence>